<keyword evidence="4" id="KW-1185">Reference proteome</keyword>
<feature type="transmembrane region" description="Helical" evidence="2">
    <location>
        <begin position="178"/>
        <end position="197"/>
    </location>
</feature>
<proteinExistence type="predicted"/>
<keyword evidence="2" id="KW-0812">Transmembrane</keyword>
<protein>
    <recommendedName>
        <fullName evidence="5">Ion transport domain-containing protein</fullName>
    </recommendedName>
</protein>
<dbReference type="Proteomes" id="UP001153076">
    <property type="component" value="Unassembled WGS sequence"/>
</dbReference>
<dbReference type="PANTHER" id="PTHR45651:SF39">
    <property type="entry name" value="CYCLIC NUCLEOTIDE-GATED ION CHANNEL 18"/>
    <property type="match status" value="1"/>
</dbReference>
<name>A0A9Q1JVU0_9CARY</name>
<dbReference type="GO" id="GO:0034220">
    <property type="term" value="P:monoatomic ion transmembrane transport"/>
    <property type="evidence" value="ECO:0007669"/>
    <property type="project" value="UniProtKB-KW"/>
</dbReference>
<dbReference type="OrthoDB" id="421226at2759"/>
<accession>A0A9Q1JVU0</accession>
<sequence>MNVNDFIAATRGQLQRLSHPLVLAAAYGDERKFHYQLLLTYKILDPNSEIVLRWNYIFLLTCIAALFIDPLYFFLPSVGDDGACLSSDNSVLASVTVFRTLTDLFYVLNIVIKFRTAFISKSSRVFGTGELVMDPYEIAWRYLKSDFVIDFAASLPLPQVVNWFVIPTLKRNKAEPTNYTLAFIVFVQYIPRFFLMFPLNKRIIKSTGVIAKNAWSGVAYNLLLYMLSSHVSI</sequence>
<dbReference type="EMBL" id="JAKOGI010000662">
    <property type="protein sequence ID" value="KAJ8431777.1"/>
    <property type="molecule type" value="Genomic_DNA"/>
</dbReference>
<feature type="transmembrane region" description="Helical" evidence="2">
    <location>
        <begin position="91"/>
        <end position="112"/>
    </location>
</feature>
<evidence type="ECO:0000313" key="3">
    <source>
        <dbReference type="EMBL" id="KAJ8431777.1"/>
    </source>
</evidence>
<evidence type="ECO:0000313" key="4">
    <source>
        <dbReference type="Proteomes" id="UP001153076"/>
    </source>
</evidence>
<feature type="transmembrane region" description="Helical" evidence="2">
    <location>
        <begin position="56"/>
        <end position="75"/>
    </location>
</feature>
<evidence type="ECO:0000256" key="2">
    <source>
        <dbReference type="SAM" id="Phobius"/>
    </source>
</evidence>
<gene>
    <name evidence="3" type="ORF">Cgig2_026654</name>
</gene>
<keyword evidence="2" id="KW-1133">Transmembrane helix</keyword>
<dbReference type="GO" id="GO:0016020">
    <property type="term" value="C:membrane"/>
    <property type="evidence" value="ECO:0007669"/>
    <property type="project" value="UniProtKB-SubCell"/>
</dbReference>
<comment type="caution">
    <text evidence="3">The sequence shown here is derived from an EMBL/GenBank/DDBJ whole genome shotgun (WGS) entry which is preliminary data.</text>
</comment>
<reference evidence="3" key="1">
    <citation type="submission" date="2022-04" db="EMBL/GenBank/DDBJ databases">
        <title>Carnegiea gigantea Genome sequencing and assembly v2.</title>
        <authorList>
            <person name="Copetti D."/>
            <person name="Sanderson M.J."/>
            <person name="Burquez A."/>
            <person name="Wojciechowski M.F."/>
        </authorList>
    </citation>
    <scope>NUCLEOTIDE SEQUENCE</scope>
    <source>
        <strain evidence="3">SGP5-SGP5p</strain>
        <tissue evidence="3">Aerial part</tissue>
    </source>
</reference>
<dbReference type="AlphaFoldDB" id="A0A9Q1JVU0"/>
<keyword evidence="2" id="KW-0472">Membrane</keyword>
<keyword evidence="1" id="KW-0406">Ion transport</keyword>
<dbReference type="PANTHER" id="PTHR45651">
    <property type="entry name" value="CYCLIC NUCLEOTIDE-GATED ION CHANNEL 15-RELATED-RELATED"/>
    <property type="match status" value="1"/>
</dbReference>
<dbReference type="SUPFAM" id="SSF81324">
    <property type="entry name" value="Voltage-gated potassium channels"/>
    <property type="match status" value="1"/>
</dbReference>
<organism evidence="3 4">
    <name type="scientific">Carnegiea gigantea</name>
    <dbReference type="NCBI Taxonomy" id="171969"/>
    <lineage>
        <taxon>Eukaryota</taxon>
        <taxon>Viridiplantae</taxon>
        <taxon>Streptophyta</taxon>
        <taxon>Embryophyta</taxon>
        <taxon>Tracheophyta</taxon>
        <taxon>Spermatophyta</taxon>
        <taxon>Magnoliopsida</taxon>
        <taxon>eudicotyledons</taxon>
        <taxon>Gunneridae</taxon>
        <taxon>Pentapetalae</taxon>
        <taxon>Caryophyllales</taxon>
        <taxon>Cactineae</taxon>
        <taxon>Cactaceae</taxon>
        <taxon>Cactoideae</taxon>
        <taxon>Echinocereeae</taxon>
        <taxon>Carnegiea</taxon>
    </lineage>
</organism>
<keyword evidence="1" id="KW-0813">Transport</keyword>
<keyword evidence="1" id="KW-0407">Ion channel</keyword>
<evidence type="ECO:0000256" key="1">
    <source>
        <dbReference type="ARBA" id="ARBA00023303"/>
    </source>
</evidence>
<evidence type="ECO:0008006" key="5">
    <source>
        <dbReference type="Google" id="ProtNLM"/>
    </source>
</evidence>